<feature type="domain" description="Probable transposase IS891/IS1136/IS1341" evidence="5">
    <location>
        <begin position="163"/>
        <end position="278"/>
    </location>
</feature>
<dbReference type="EMBL" id="LAZR01004533">
    <property type="protein sequence ID" value="KKN07754.1"/>
    <property type="molecule type" value="Genomic_DNA"/>
</dbReference>
<feature type="domain" description="Cas12f1-like TNB" evidence="6">
    <location>
        <begin position="300"/>
        <end position="369"/>
    </location>
</feature>
<dbReference type="GO" id="GO:0003677">
    <property type="term" value="F:DNA binding"/>
    <property type="evidence" value="ECO:0007669"/>
    <property type="project" value="UniProtKB-KW"/>
</dbReference>
<keyword evidence="2" id="KW-0815">Transposition</keyword>
<dbReference type="Pfam" id="PF07282">
    <property type="entry name" value="Cas12f1-like_TNB"/>
    <property type="match status" value="1"/>
</dbReference>
<evidence type="ECO:0000259" key="6">
    <source>
        <dbReference type="Pfam" id="PF07282"/>
    </source>
</evidence>
<evidence type="ECO:0000256" key="2">
    <source>
        <dbReference type="ARBA" id="ARBA00022578"/>
    </source>
</evidence>
<proteinExistence type="inferred from homology"/>
<accession>A0A0F9MQ15</accession>
<evidence type="ECO:0000313" key="7">
    <source>
        <dbReference type="EMBL" id="KKN07754.1"/>
    </source>
</evidence>
<dbReference type="GO" id="GO:0006310">
    <property type="term" value="P:DNA recombination"/>
    <property type="evidence" value="ECO:0007669"/>
    <property type="project" value="UniProtKB-KW"/>
</dbReference>
<organism evidence="7">
    <name type="scientific">marine sediment metagenome</name>
    <dbReference type="NCBI Taxonomy" id="412755"/>
    <lineage>
        <taxon>unclassified sequences</taxon>
        <taxon>metagenomes</taxon>
        <taxon>ecological metagenomes</taxon>
    </lineage>
</organism>
<comment type="caution">
    <text evidence="7">The sequence shown here is derived from an EMBL/GenBank/DDBJ whole genome shotgun (WGS) entry which is preliminary data.</text>
</comment>
<dbReference type="InterPro" id="IPR001959">
    <property type="entry name" value="Transposase"/>
</dbReference>
<evidence type="ECO:0000256" key="4">
    <source>
        <dbReference type="ARBA" id="ARBA00023172"/>
    </source>
</evidence>
<evidence type="ECO:0000256" key="3">
    <source>
        <dbReference type="ARBA" id="ARBA00023125"/>
    </source>
</evidence>
<dbReference type="GO" id="GO:0032196">
    <property type="term" value="P:transposition"/>
    <property type="evidence" value="ECO:0007669"/>
    <property type="project" value="UniProtKB-KW"/>
</dbReference>
<keyword evidence="3" id="KW-0238">DNA-binding</keyword>
<name>A0A0F9MQ15_9ZZZZ</name>
<dbReference type="NCBIfam" id="NF040570">
    <property type="entry name" value="guided_TnpB"/>
    <property type="match status" value="1"/>
</dbReference>
<gene>
    <name evidence="7" type="ORF">LCGC14_1063790</name>
</gene>
<sequence length="402" mass="47483">MRLSETICINPSDQLSKLCHLAKNLYNLANWYVRQDFFKLNNFLNYYNLDYILKDKPAYRKLPSQTSQQILKLVNRNWRSYFRALKEYKSNPKKFKNKPRIPHYKKKNGEFIIIFTNQQCRIKEGYLRFPKRVNLELLKTRIKEKLKEVRIIPLGVKYKIELIYEKEEQDLKLDKKHILSIDLGLNNLITAVNNNGCKPFIIKGGMIKSINQYYNKLLAYYRSIENKKSNFQDTKRIQKLHLKRNNKINTIFHRISRLLIDYCIKNNLGTIIMGYNEGWKQNINIGKKNNQKFVQIPFLKLINQVKYKSELIGITVITINENHTSKCSFLDNEEIRHHKKYIGKRISRGLFRASNGTLINADVNAGYNIMKKAFPNSVSVDGIGEFGLMPQIIYQNIYDIII</sequence>
<comment type="similarity">
    <text evidence="1">In the C-terminal section; belongs to the transposase 35 family.</text>
</comment>
<dbReference type="NCBIfam" id="TIGR01766">
    <property type="entry name" value="IS200/IS605 family accessory protein TnpB-like domain"/>
    <property type="match status" value="1"/>
</dbReference>
<evidence type="ECO:0000256" key="1">
    <source>
        <dbReference type="ARBA" id="ARBA00008761"/>
    </source>
</evidence>
<dbReference type="InterPro" id="IPR010095">
    <property type="entry name" value="Cas12f1-like_TNB"/>
</dbReference>
<evidence type="ECO:0008006" key="8">
    <source>
        <dbReference type="Google" id="ProtNLM"/>
    </source>
</evidence>
<reference evidence="7" key="1">
    <citation type="journal article" date="2015" name="Nature">
        <title>Complex archaea that bridge the gap between prokaryotes and eukaryotes.</title>
        <authorList>
            <person name="Spang A."/>
            <person name="Saw J.H."/>
            <person name="Jorgensen S.L."/>
            <person name="Zaremba-Niedzwiedzka K."/>
            <person name="Martijn J."/>
            <person name="Lind A.E."/>
            <person name="van Eijk R."/>
            <person name="Schleper C."/>
            <person name="Guy L."/>
            <person name="Ettema T.J."/>
        </authorList>
    </citation>
    <scope>NUCLEOTIDE SEQUENCE</scope>
</reference>
<keyword evidence="4" id="KW-0233">DNA recombination</keyword>
<protein>
    <recommendedName>
        <fullName evidence="8">Transposase IS891/IS1136/IS1341 domain-containing protein</fullName>
    </recommendedName>
</protein>
<dbReference type="AlphaFoldDB" id="A0A0F9MQ15"/>
<dbReference type="Pfam" id="PF01385">
    <property type="entry name" value="OrfB_IS605"/>
    <property type="match status" value="1"/>
</dbReference>
<evidence type="ECO:0000259" key="5">
    <source>
        <dbReference type="Pfam" id="PF01385"/>
    </source>
</evidence>